<dbReference type="EMBL" id="CACRSJ010000106">
    <property type="protein sequence ID" value="VYS60744.1"/>
    <property type="molecule type" value="Genomic_DNA"/>
</dbReference>
<dbReference type="PANTHER" id="PTHR45376:SF1">
    <property type="entry name" value="CHAPERONE DNAJ-DOMAIN SUPERFAMILY PROTEIN-RELATED"/>
    <property type="match status" value="1"/>
</dbReference>
<evidence type="ECO:0000313" key="3">
    <source>
        <dbReference type="EMBL" id="VYS60744.1"/>
    </source>
</evidence>
<feature type="transmembrane region" description="Helical" evidence="2">
    <location>
        <begin position="328"/>
        <end position="348"/>
    </location>
</feature>
<evidence type="ECO:0008006" key="5">
    <source>
        <dbReference type="Google" id="ProtNLM"/>
    </source>
</evidence>
<organism evidence="3 4">
    <name type="scientific">Arabidopsis thaliana</name>
    <name type="common">Mouse-ear cress</name>
    <dbReference type="NCBI Taxonomy" id="3702"/>
    <lineage>
        <taxon>Eukaryota</taxon>
        <taxon>Viridiplantae</taxon>
        <taxon>Streptophyta</taxon>
        <taxon>Embryophyta</taxon>
        <taxon>Tracheophyta</taxon>
        <taxon>Spermatophyta</taxon>
        <taxon>Magnoliopsida</taxon>
        <taxon>eudicotyledons</taxon>
        <taxon>Gunneridae</taxon>
        <taxon>Pentapetalae</taxon>
        <taxon>rosids</taxon>
        <taxon>malvids</taxon>
        <taxon>Brassicales</taxon>
        <taxon>Brassicaceae</taxon>
        <taxon>Camelineae</taxon>
        <taxon>Arabidopsis</taxon>
    </lineage>
</organism>
<feature type="region of interest" description="Disordered" evidence="1">
    <location>
        <begin position="256"/>
        <end position="285"/>
    </location>
</feature>
<keyword evidence="2" id="KW-0472">Membrane</keyword>
<name>A0A654FIT6_ARATH</name>
<dbReference type="Proteomes" id="UP000426265">
    <property type="component" value="Unassembled WGS sequence"/>
</dbReference>
<evidence type="ECO:0000256" key="2">
    <source>
        <dbReference type="SAM" id="Phobius"/>
    </source>
</evidence>
<evidence type="ECO:0000256" key="1">
    <source>
        <dbReference type="SAM" id="MobiDB-lite"/>
    </source>
</evidence>
<feature type="compositionally biased region" description="Polar residues" evidence="1">
    <location>
        <begin position="264"/>
        <end position="285"/>
    </location>
</feature>
<protein>
    <recommendedName>
        <fullName evidence="5">J domain-containing protein</fullName>
    </recommendedName>
</protein>
<gene>
    <name evidence="3" type="ORF">AN1_LOCUS16179</name>
</gene>
<keyword evidence="2" id="KW-1133">Transmembrane helix</keyword>
<accession>A0A654FIT6</accession>
<dbReference type="SUPFAM" id="SSF46565">
    <property type="entry name" value="Chaperone J-domain"/>
    <property type="match status" value="1"/>
</dbReference>
<dbReference type="ExpressionAtlas" id="A0A654FIT6">
    <property type="expression patterns" value="baseline and differential"/>
</dbReference>
<sequence>MNLTIPSDTSKQTSITLSNGVLLVVIQKQRNIALSKLRGLAFVTPKTKEKSDGLELGFLLCFAFVAFDLCLKCWFGNTPVRSLLPPEMMAAIRAAILKPQDYYSHLKTALFHSTPILQRKHQSNSKARSKRFGRKKAKQDWRRNVNAFAQHLFGIWSDGFDYSGKHTSWFEKQYSRVSKRNRNGKRHIPQHLDKRCFDFSEVDEGYEIEYFLKTALGGSRGFSWSNTREGGTRSGRYSNNFRKSWGSRYRLDEEEEEEEEYEYSSTGVSDTEPNQESHRQTLGLSSSGPLNLEDVKIAYRACALKWHPDRHHTSTKKLMKSCSSTKMMTVKSVTASLILILLITYVAAKGGGIRGGRWFGGRVPSHGGSGHRNSGLYFSFDKMMKSYSSPKMMVMLKFLTAGLILTLSITSVAGLAAKGGGGGSRGGGRGRGGGVYAFGRHSNHHLHHHHHHHHHHHNSTATNGEFFHGVVGVSASSELGGLVLLADLIETPCSYDFTRPNPKLQVLD</sequence>
<dbReference type="AlphaFoldDB" id="A0A654FIT6"/>
<keyword evidence="2" id="KW-0812">Transmembrane</keyword>
<reference evidence="3 4" key="1">
    <citation type="submission" date="2019-11" db="EMBL/GenBank/DDBJ databases">
        <authorList>
            <person name="Jiao W.-B."/>
            <person name="Schneeberger K."/>
        </authorList>
    </citation>
    <scope>NUCLEOTIDE SEQUENCE [LARGE SCALE GENOMIC DNA]</scope>
    <source>
        <strain evidence="4">cv. An-1</strain>
    </source>
</reference>
<dbReference type="PANTHER" id="PTHR45376">
    <property type="entry name" value="CHAPERONE DNAJ-DOMAIN SUPERFAMILY PROTEIN-RELATED"/>
    <property type="match status" value="1"/>
</dbReference>
<evidence type="ECO:0000313" key="4">
    <source>
        <dbReference type="Proteomes" id="UP000426265"/>
    </source>
</evidence>
<proteinExistence type="predicted"/>
<dbReference type="InterPro" id="IPR036869">
    <property type="entry name" value="J_dom_sf"/>
</dbReference>
<dbReference type="Gene3D" id="1.10.287.110">
    <property type="entry name" value="DnaJ domain"/>
    <property type="match status" value="1"/>
</dbReference>
<dbReference type="CDD" id="cd06257">
    <property type="entry name" value="DnaJ"/>
    <property type="match status" value="1"/>
</dbReference>
<dbReference type="InterPro" id="IPR001623">
    <property type="entry name" value="DnaJ_domain"/>
</dbReference>
<feature type="transmembrane region" description="Helical" evidence="2">
    <location>
        <begin position="394"/>
        <end position="417"/>
    </location>
</feature>